<dbReference type="AlphaFoldDB" id="A0AAW0Z902"/>
<dbReference type="Proteomes" id="UP001432146">
    <property type="component" value="Unassembled WGS sequence"/>
</dbReference>
<comment type="caution">
    <text evidence="4">The sequence shown here is derived from an EMBL/GenBank/DDBJ whole genome shotgun (WGS) entry which is preliminary data.</text>
</comment>
<feature type="compositionally biased region" description="Acidic residues" evidence="3">
    <location>
        <begin position="226"/>
        <end position="239"/>
    </location>
</feature>
<feature type="region of interest" description="Disordered" evidence="3">
    <location>
        <begin position="72"/>
        <end position="99"/>
    </location>
</feature>
<protein>
    <recommendedName>
        <fullName evidence="2">RRP15-like protein</fullName>
    </recommendedName>
</protein>
<evidence type="ECO:0000313" key="5">
    <source>
        <dbReference type="Proteomes" id="UP001432146"/>
    </source>
</evidence>
<dbReference type="PANTHER" id="PTHR13245:SF14">
    <property type="entry name" value="RRP15-LIKE PROTEIN"/>
    <property type="match status" value="1"/>
</dbReference>
<dbReference type="PANTHER" id="PTHR13245">
    <property type="entry name" value="RRP15-LIKE PROTEIN"/>
    <property type="match status" value="1"/>
</dbReference>
<dbReference type="Pfam" id="PF07890">
    <property type="entry name" value="Rrp15p"/>
    <property type="match status" value="1"/>
</dbReference>
<dbReference type="GO" id="GO:0000470">
    <property type="term" value="P:maturation of LSU-rRNA"/>
    <property type="evidence" value="ECO:0007669"/>
    <property type="project" value="TreeGrafter"/>
</dbReference>
<comment type="similarity">
    <text evidence="1">Belongs to the RRP15 family.</text>
</comment>
<sequence length="239" mass="27944">MKEKNFEDDQSSDVKSDVEGNPGWADVMQKILQTKKPKRKRTIVLSKAKKLCDIKKKNDEEEQLPFEIEKVKREMKTEESEEVENDNQKPRLKERRKETNLGIRVKPSIMDRERERTLQKIAIRGVVQFFNAVKQQQDEISKKLSDAGPSERKREQVLKSIDKTAFLDVLMGGSKSILVDNDVKNETHKNEKHEKKKKKNKEIWNVLRDDFVMGTKLKDWDRKSEDEDSSAPENSDSDD</sequence>
<keyword evidence="5" id="KW-1185">Reference proteome</keyword>
<feature type="compositionally biased region" description="Basic and acidic residues" evidence="3">
    <location>
        <begin position="182"/>
        <end position="193"/>
    </location>
</feature>
<accession>A0AAW0Z902</accession>
<organism evidence="4 5">
    <name type="scientific">Tetragonisca angustula</name>
    <dbReference type="NCBI Taxonomy" id="166442"/>
    <lineage>
        <taxon>Eukaryota</taxon>
        <taxon>Metazoa</taxon>
        <taxon>Ecdysozoa</taxon>
        <taxon>Arthropoda</taxon>
        <taxon>Hexapoda</taxon>
        <taxon>Insecta</taxon>
        <taxon>Pterygota</taxon>
        <taxon>Neoptera</taxon>
        <taxon>Endopterygota</taxon>
        <taxon>Hymenoptera</taxon>
        <taxon>Apocrita</taxon>
        <taxon>Aculeata</taxon>
        <taxon>Apoidea</taxon>
        <taxon>Anthophila</taxon>
        <taxon>Apidae</taxon>
        <taxon>Tetragonisca</taxon>
    </lineage>
</organism>
<dbReference type="EMBL" id="JAWNGG020000356">
    <property type="protein sequence ID" value="KAK9293975.1"/>
    <property type="molecule type" value="Genomic_DNA"/>
</dbReference>
<feature type="region of interest" description="Disordered" evidence="3">
    <location>
        <begin position="1"/>
        <end position="23"/>
    </location>
</feature>
<proteinExistence type="inferred from homology"/>
<gene>
    <name evidence="4" type="ORF">QLX08_011268</name>
</gene>
<evidence type="ECO:0000313" key="4">
    <source>
        <dbReference type="EMBL" id="KAK9293975.1"/>
    </source>
</evidence>
<dbReference type="GO" id="GO:0030687">
    <property type="term" value="C:preribosome, large subunit precursor"/>
    <property type="evidence" value="ECO:0007669"/>
    <property type="project" value="TreeGrafter"/>
</dbReference>
<feature type="region of interest" description="Disordered" evidence="3">
    <location>
        <begin position="218"/>
        <end position="239"/>
    </location>
</feature>
<feature type="compositionally biased region" description="Basic and acidic residues" evidence="3">
    <location>
        <begin position="86"/>
        <end position="99"/>
    </location>
</feature>
<dbReference type="InterPro" id="IPR012459">
    <property type="entry name" value="Rrp15"/>
</dbReference>
<evidence type="ECO:0000256" key="1">
    <source>
        <dbReference type="ARBA" id="ARBA00007462"/>
    </source>
</evidence>
<evidence type="ECO:0000256" key="2">
    <source>
        <dbReference type="ARBA" id="ARBA00017475"/>
    </source>
</evidence>
<dbReference type="GO" id="GO:0000460">
    <property type="term" value="P:maturation of 5.8S rRNA"/>
    <property type="evidence" value="ECO:0007669"/>
    <property type="project" value="TreeGrafter"/>
</dbReference>
<reference evidence="4 5" key="1">
    <citation type="submission" date="2024-05" db="EMBL/GenBank/DDBJ databases">
        <title>The nuclear and mitochondrial genome assemblies of Tetragonisca angustula (Apidae: Meliponini), a tiny yet remarkable pollinator in the Neotropics.</title>
        <authorList>
            <person name="Ferrari R."/>
            <person name="Ricardo P.C."/>
            <person name="Dias F.C."/>
            <person name="Araujo N.S."/>
            <person name="Soares D.O."/>
            <person name="Zhou Q.-S."/>
            <person name="Zhu C.-D."/>
            <person name="Coutinho L."/>
            <person name="Airas M.C."/>
            <person name="Batista T.M."/>
        </authorList>
    </citation>
    <scope>NUCLEOTIDE SEQUENCE [LARGE SCALE GENOMIC DNA]</scope>
    <source>
        <strain evidence="4">ASF017062</strain>
        <tissue evidence="4">Abdomen</tissue>
    </source>
</reference>
<evidence type="ECO:0000256" key="3">
    <source>
        <dbReference type="SAM" id="MobiDB-lite"/>
    </source>
</evidence>
<name>A0AAW0Z902_9HYME</name>
<feature type="compositionally biased region" description="Basic and acidic residues" evidence="3">
    <location>
        <begin position="1"/>
        <end position="18"/>
    </location>
</feature>
<feature type="region of interest" description="Disordered" evidence="3">
    <location>
        <begin position="182"/>
        <end position="201"/>
    </location>
</feature>